<name>A0A0L0W383_9BASI</name>
<reference evidence="2" key="1">
    <citation type="submission" date="2014-03" db="EMBL/GenBank/DDBJ databases">
        <title>The Genome Sequence of Puccinia striiformis f. sp. tritici PST-78.</title>
        <authorList>
            <consortium name="The Broad Institute Genome Sequencing Platform"/>
            <person name="Cuomo C."/>
            <person name="Hulbert S."/>
            <person name="Chen X."/>
            <person name="Walker B."/>
            <person name="Young S.K."/>
            <person name="Zeng Q."/>
            <person name="Gargeya S."/>
            <person name="Fitzgerald M."/>
            <person name="Haas B."/>
            <person name="Abouelleil A."/>
            <person name="Alvarado L."/>
            <person name="Arachchi H.M."/>
            <person name="Berlin A.M."/>
            <person name="Chapman S.B."/>
            <person name="Goldberg J."/>
            <person name="Griggs A."/>
            <person name="Gujja S."/>
            <person name="Hansen M."/>
            <person name="Howarth C."/>
            <person name="Imamovic A."/>
            <person name="Larimer J."/>
            <person name="McCowan C."/>
            <person name="Montmayeur A."/>
            <person name="Murphy C."/>
            <person name="Neiman D."/>
            <person name="Pearson M."/>
            <person name="Priest M."/>
            <person name="Roberts A."/>
            <person name="Saif S."/>
            <person name="Shea T."/>
            <person name="Sisk P."/>
            <person name="Sykes S."/>
            <person name="Wortman J."/>
            <person name="Nusbaum C."/>
            <person name="Birren B."/>
        </authorList>
    </citation>
    <scope>NUCLEOTIDE SEQUENCE [LARGE SCALE GENOMIC DNA]</scope>
    <source>
        <strain evidence="2">race PST-78</strain>
    </source>
</reference>
<comment type="caution">
    <text evidence="1">The sequence shown here is derived from an EMBL/GenBank/DDBJ whole genome shotgun (WGS) entry which is preliminary data.</text>
</comment>
<dbReference type="Gene3D" id="3.40.50.300">
    <property type="entry name" value="P-loop containing nucleotide triphosphate hydrolases"/>
    <property type="match status" value="1"/>
</dbReference>
<evidence type="ECO:0000313" key="1">
    <source>
        <dbReference type="EMBL" id="KNF05988.1"/>
    </source>
</evidence>
<keyword evidence="2" id="KW-1185">Reference proteome</keyword>
<dbReference type="SUPFAM" id="SSF52540">
    <property type="entry name" value="P-loop containing nucleoside triphosphate hydrolases"/>
    <property type="match status" value="1"/>
</dbReference>
<dbReference type="AlphaFoldDB" id="A0A0L0W383"/>
<dbReference type="STRING" id="1165861.A0A0L0W383"/>
<dbReference type="Proteomes" id="UP000054564">
    <property type="component" value="Unassembled WGS sequence"/>
</dbReference>
<dbReference type="EMBL" id="AJIL01000005">
    <property type="protein sequence ID" value="KNF05988.1"/>
    <property type="molecule type" value="Genomic_DNA"/>
</dbReference>
<accession>A0A0L0W383</accession>
<proteinExistence type="predicted"/>
<gene>
    <name evidence="1" type="ORF">PSTG_00980</name>
</gene>
<dbReference type="InterPro" id="IPR027417">
    <property type="entry name" value="P-loop_NTPase"/>
</dbReference>
<evidence type="ECO:0008006" key="3">
    <source>
        <dbReference type="Google" id="ProtNLM"/>
    </source>
</evidence>
<evidence type="ECO:0000313" key="2">
    <source>
        <dbReference type="Proteomes" id="UP000054564"/>
    </source>
</evidence>
<dbReference type="PANTHER" id="PTHR10285">
    <property type="entry name" value="URIDINE KINASE"/>
    <property type="match status" value="1"/>
</dbReference>
<dbReference type="OrthoDB" id="6362633at2759"/>
<protein>
    <recommendedName>
        <fullName evidence="3">Phosphoribulokinase/uridine kinase domain-containing protein</fullName>
    </recommendedName>
</protein>
<sequence length="266" mass="29688">MDSELEQLSLTIIKTANRLFSEGTKRYLVGICGRPGSGKTTIAKRLSGLINSKYCDSNQDGKDIIGSGSEAVEDNLKSSEHSDISIVIGLDGWHYPRSVLDTFEDPIEAHLRRGSPDTFDSTKYLNFLQVITDPTRRTSEGEIEYAPGFSHTLKDPIERQIAILPTHKIIILEGLYTSLQSNPVWKQASLMVHTPIRIDVHPDIARLRLVNRHLISGICDHRSQAEQRVDSNDGPNGDFLLKNSRLPEYIITSIDDPSIKISDQTP</sequence>
<organism evidence="1 2">
    <name type="scientific">Puccinia striiformis f. sp. tritici PST-78</name>
    <dbReference type="NCBI Taxonomy" id="1165861"/>
    <lineage>
        <taxon>Eukaryota</taxon>
        <taxon>Fungi</taxon>
        <taxon>Dikarya</taxon>
        <taxon>Basidiomycota</taxon>
        <taxon>Pucciniomycotina</taxon>
        <taxon>Pucciniomycetes</taxon>
        <taxon>Pucciniales</taxon>
        <taxon>Pucciniaceae</taxon>
        <taxon>Puccinia</taxon>
    </lineage>
</organism>